<dbReference type="PANTHER" id="PTHR43142:SF5">
    <property type="entry name" value="CARBOXYLIC ESTER HYDROLASE"/>
    <property type="match status" value="1"/>
</dbReference>
<dbReference type="SUPFAM" id="SSF53474">
    <property type="entry name" value="alpha/beta-Hydrolases"/>
    <property type="match status" value="1"/>
</dbReference>
<evidence type="ECO:0000313" key="5">
    <source>
        <dbReference type="EMBL" id="KAE8409812.1"/>
    </source>
</evidence>
<dbReference type="GeneID" id="43668730"/>
<organism evidence="5 6">
    <name type="scientific">Aspergillus pseudonomiae</name>
    <dbReference type="NCBI Taxonomy" id="1506151"/>
    <lineage>
        <taxon>Eukaryota</taxon>
        <taxon>Fungi</taxon>
        <taxon>Dikarya</taxon>
        <taxon>Ascomycota</taxon>
        <taxon>Pezizomycotina</taxon>
        <taxon>Eurotiomycetes</taxon>
        <taxon>Eurotiomycetidae</taxon>
        <taxon>Eurotiales</taxon>
        <taxon>Aspergillaceae</taxon>
        <taxon>Aspergillus</taxon>
        <taxon>Aspergillus subgen. Circumdati</taxon>
    </lineage>
</organism>
<evidence type="ECO:0000256" key="2">
    <source>
        <dbReference type="ARBA" id="ARBA00022801"/>
    </source>
</evidence>
<feature type="domain" description="Carboxylesterase type B" evidence="4">
    <location>
        <begin position="166"/>
        <end position="479"/>
    </location>
</feature>
<dbReference type="RefSeq" id="XP_031947131.1">
    <property type="nucleotide sequence ID" value="XM_032084039.1"/>
</dbReference>
<evidence type="ECO:0000259" key="4">
    <source>
        <dbReference type="Pfam" id="PF00135"/>
    </source>
</evidence>
<dbReference type="OrthoDB" id="3200163at2759"/>
<dbReference type="Gene3D" id="3.40.50.1820">
    <property type="entry name" value="alpha/beta hydrolase"/>
    <property type="match status" value="1"/>
</dbReference>
<sequence>MSTPQVSHQTLNADFKGTARKIGDTAIHQFRGIKYANVAARFERAEPVDSFNGASIDATQYGPRCPQAAVDVRHLLRIPEDFEIPDEPEDEFECLNLDITSPPLSANSSLPVLVWIHGTYLTALTSTLEHSRLTIIQAVPKSSPSAQEHPRSVVSMPLSHPAKIVADSIEAEQPIIVVSVNYRLNIFSFGDGKERNLALKDQRLGIDWVRKNIAAFGGNPDNITLAGESAGAVYVHAHLITGPPVKRAVLASGSLYLSSPLPVERGNGLIEVLQTKVQELGQPSLREASVSALIQALKECNVNTMWIQEEPELENWETKPEQVGELMIGDTEYESVIWRNGVETLDGETITAAFEQDKEWGTKLRKLYQVVADRPTACKLGALDLVNDIRYTLPVEVISEKLAAANKRVYRYVFDQANPWQASSRAHHAVDLLYLFAGVDLSFNPTAEMVGQETRKRWIQFVSGGSPWSSEQRFAFGPLGDCKEISEVQFAGRRRVNHLKALKEARMAAYMPIATALTAGKISLLN</sequence>
<keyword evidence="6" id="KW-1185">Reference proteome</keyword>
<dbReference type="PANTHER" id="PTHR43142">
    <property type="entry name" value="CARBOXYLIC ESTER HYDROLASE"/>
    <property type="match status" value="1"/>
</dbReference>
<gene>
    <name evidence="5" type="ORF">BDV37DRAFT_267476</name>
</gene>
<dbReference type="InterPro" id="IPR029058">
    <property type="entry name" value="AB_hydrolase_fold"/>
</dbReference>
<proteinExistence type="inferred from homology"/>
<dbReference type="AlphaFoldDB" id="A0A5N7DTN6"/>
<name>A0A5N7DTN6_9EURO</name>
<evidence type="ECO:0000313" key="6">
    <source>
        <dbReference type="Proteomes" id="UP000325579"/>
    </source>
</evidence>
<dbReference type="GO" id="GO:0016787">
    <property type="term" value="F:hydrolase activity"/>
    <property type="evidence" value="ECO:0007669"/>
    <property type="project" value="UniProtKB-KW"/>
</dbReference>
<dbReference type="InterPro" id="IPR019826">
    <property type="entry name" value="Carboxylesterase_B_AS"/>
</dbReference>
<dbReference type="EC" id="3.1.1.-" evidence="3"/>
<dbReference type="EMBL" id="ML736738">
    <property type="protein sequence ID" value="KAE8409812.1"/>
    <property type="molecule type" value="Genomic_DNA"/>
</dbReference>
<reference evidence="5 6" key="1">
    <citation type="submission" date="2019-04" db="EMBL/GenBank/DDBJ databases">
        <authorList>
            <consortium name="DOE Joint Genome Institute"/>
            <person name="Mondo S."/>
            <person name="Kjaerbolling I."/>
            <person name="Vesth T."/>
            <person name="Frisvad J.C."/>
            <person name="Nybo J.L."/>
            <person name="Theobald S."/>
            <person name="Kildgaard S."/>
            <person name="Isbrandt T."/>
            <person name="Kuo A."/>
            <person name="Sato A."/>
            <person name="Lyhne E.K."/>
            <person name="Kogle M.E."/>
            <person name="Wiebenga A."/>
            <person name="Kun R.S."/>
            <person name="Lubbers R.J."/>
            <person name="Makela M.R."/>
            <person name="Barry K."/>
            <person name="Chovatia M."/>
            <person name="Clum A."/>
            <person name="Daum C."/>
            <person name="Haridas S."/>
            <person name="He G."/>
            <person name="LaButti K."/>
            <person name="Lipzen A."/>
            <person name="Riley R."/>
            <person name="Salamov A."/>
            <person name="Simmons B.A."/>
            <person name="Magnuson J.K."/>
            <person name="Henrissat B."/>
            <person name="Mortensen U.H."/>
            <person name="Larsen T.O."/>
            <person name="Devries R.P."/>
            <person name="Grigoriev I.V."/>
            <person name="Machida M."/>
            <person name="Baker S.E."/>
            <person name="Andersen M.R."/>
            <person name="Cantor M.N."/>
            <person name="Hua S.X."/>
        </authorList>
    </citation>
    <scope>NUCLEOTIDE SEQUENCE [LARGE SCALE GENOMIC DNA]</scope>
    <source>
        <strain evidence="5 6">CBS 119388</strain>
    </source>
</reference>
<evidence type="ECO:0000256" key="1">
    <source>
        <dbReference type="ARBA" id="ARBA00005964"/>
    </source>
</evidence>
<dbReference type="PROSITE" id="PS00122">
    <property type="entry name" value="CARBOXYLESTERASE_B_1"/>
    <property type="match status" value="1"/>
</dbReference>
<protein>
    <recommendedName>
        <fullName evidence="3">Carboxylic ester hydrolase</fullName>
        <ecNumber evidence="3">3.1.1.-</ecNumber>
    </recommendedName>
</protein>
<dbReference type="Proteomes" id="UP000325579">
    <property type="component" value="Unassembled WGS sequence"/>
</dbReference>
<evidence type="ECO:0000256" key="3">
    <source>
        <dbReference type="RuleBase" id="RU361235"/>
    </source>
</evidence>
<dbReference type="Pfam" id="PF00135">
    <property type="entry name" value="COesterase"/>
    <property type="match status" value="2"/>
</dbReference>
<feature type="domain" description="Carboxylesterase type B" evidence="4">
    <location>
        <begin position="10"/>
        <end position="124"/>
    </location>
</feature>
<keyword evidence="2 3" id="KW-0378">Hydrolase</keyword>
<comment type="similarity">
    <text evidence="1 3">Belongs to the type-B carboxylesterase/lipase family.</text>
</comment>
<accession>A0A5N7DTN6</accession>
<dbReference type="InterPro" id="IPR002018">
    <property type="entry name" value="CarbesteraseB"/>
</dbReference>